<sequence>MTSRCDRSTWLPFAYTTVTRSEKGRKRLTWPGFLLRTIVKDPRLAKYIRVLAMPDAVYLPKTPDMVFLPGTSSEDFPWDVPRCIQCALEPVIAYNDSNLPTTALLLYATMVEKIFLFPSDPEGIEVRWIVTSWQPQGQPHDLGIDLGSDLTLELGPFANYGLPCLKELYVD</sequence>
<proteinExistence type="predicted"/>
<evidence type="ECO:0000313" key="1">
    <source>
        <dbReference type="EMBL" id="CAG9945909.1"/>
    </source>
</evidence>
<keyword evidence="2" id="KW-1185">Reference proteome</keyword>
<organism evidence="1 2">
    <name type="scientific">Clonostachys rosea f. rosea IK726</name>
    <dbReference type="NCBI Taxonomy" id="1349383"/>
    <lineage>
        <taxon>Eukaryota</taxon>
        <taxon>Fungi</taxon>
        <taxon>Dikarya</taxon>
        <taxon>Ascomycota</taxon>
        <taxon>Pezizomycotina</taxon>
        <taxon>Sordariomycetes</taxon>
        <taxon>Hypocreomycetidae</taxon>
        <taxon>Hypocreales</taxon>
        <taxon>Bionectriaceae</taxon>
        <taxon>Clonostachys</taxon>
    </lineage>
</organism>
<reference evidence="1" key="1">
    <citation type="submission" date="2020-04" db="EMBL/GenBank/DDBJ databases">
        <authorList>
            <person name="Broberg M."/>
        </authorList>
    </citation>
    <scope>NUCLEOTIDE SEQUENCE</scope>
</reference>
<gene>
    <name evidence="1" type="ORF">CRV2_00004787</name>
</gene>
<dbReference type="EMBL" id="CADEHS020000010">
    <property type="protein sequence ID" value="CAG9945909.1"/>
    <property type="molecule type" value="Genomic_DNA"/>
</dbReference>
<protein>
    <submittedName>
        <fullName evidence="1">Uncharacterized protein</fullName>
    </submittedName>
</protein>
<evidence type="ECO:0000313" key="2">
    <source>
        <dbReference type="Proteomes" id="UP000836387"/>
    </source>
</evidence>
<reference evidence="1" key="2">
    <citation type="submission" date="2021-10" db="EMBL/GenBank/DDBJ databases">
        <authorList>
            <person name="Piombo E."/>
        </authorList>
    </citation>
    <scope>NUCLEOTIDE SEQUENCE</scope>
</reference>
<name>A0ACA9TYA2_BIOOC</name>
<dbReference type="Proteomes" id="UP000836387">
    <property type="component" value="Unassembled WGS sequence"/>
</dbReference>
<comment type="caution">
    <text evidence="1">The sequence shown here is derived from an EMBL/GenBank/DDBJ whole genome shotgun (WGS) entry which is preliminary data.</text>
</comment>
<accession>A0ACA9TYA2</accession>